<dbReference type="PANTHER" id="PTHR12925:SF0">
    <property type="entry name" value="PROTEIN HIKESHI"/>
    <property type="match status" value="1"/>
</dbReference>
<comment type="similarity">
    <text evidence="1">Belongs to the OPI10 family.</text>
</comment>
<dbReference type="Proteomes" id="UP000724874">
    <property type="component" value="Unassembled WGS sequence"/>
</dbReference>
<dbReference type="EMBL" id="JADNYJ010000060">
    <property type="protein sequence ID" value="KAF8895910.1"/>
    <property type="molecule type" value="Genomic_DNA"/>
</dbReference>
<organism evidence="4 5">
    <name type="scientific">Gymnopilus junonius</name>
    <name type="common">Spectacular rustgill mushroom</name>
    <name type="synonym">Gymnopilus spectabilis subsp. junonius</name>
    <dbReference type="NCBI Taxonomy" id="109634"/>
    <lineage>
        <taxon>Eukaryota</taxon>
        <taxon>Fungi</taxon>
        <taxon>Dikarya</taxon>
        <taxon>Basidiomycota</taxon>
        <taxon>Agaricomycotina</taxon>
        <taxon>Agaricomycetes</taxon>
        <taxon>Agaricomycetidae</taxon>
        <taxon>Agaricales</taxon>
        <taxon>Agaricineae</taxon>
        <taxon>Hymenogastraceae</taxon>
        <taxon>Gymnopilus</taxon>
    </lineage>
</organism>
<comment type="caution">
    <text evidence="4">The sequence shown here is derived from an EMBL/GenBank/DDBJ whole genome shotgun (WGS) entry which is preliminary data.</text>
</comment>
<evidence type="ECO:0000256" key="1">
    <source>
        <dbReference type="ARBA" id="ARBA00006623"/>
    </source>
</evidence>
<feature type="domain" description="Hikeshi-like N-terminal" evidence="2">
    <location>
        <begin position="6"/>
        <end position="130"/>
    </location>
</feature>
<dbReference type="Pfam" id="PF05603">
    <property type="entry name" value="Hikeshi-like_N"/>
    <property type="match status" value="1"/>
</dbReference>
<evidence type="ECO:0000259" key="2">
    <source>
        <dbReference type="Pfam" id="PF05603"/>
    </source>
</evidence>
<dbReference type="GO" id="GO:0005634">
    <property type="term" value="C:nucleus"/>
    <property type="evidence" value="ECO:0007669"/>
    <property type="project" value="TreeGrafter"/>
</dbReference>
<dbReference type="Pfam" id="PF21057">
    <property type="entry name" value="Hikeshi-like_C"/>
    <property type="match status" value="1"/>
</dbReference>
<dbReference type="AlphaFoldDB" id="A0A9P5NKR9"/>
<dbReference type="InterPro" id="IPR048364">
    <property type="entry name" value="Hikeshi-like_C"/>
</dbReference>
<sequence length="200" mass="21850">MFGCLVAGRLLQTNLTQVDDTHAYFELPNASTINHLCVFLTDPFPEGYGAAVHFFWPGKGFQLLGMLSNEKPSAIFRLRGTYSGETFSAAQNRFSTFSTVQTPGQQDVTAILGLSIEPLAQIQAQLQSLPSSVVSGLDLSRDPTKLAERIVKHLFNFISGFTSGPLSPDVAVPMGIIAKWYEMFLSKVRAGGIGFLERED</sequence>
<dbReference type="GO" id="GO:0061608">
    <property type="term" value="F:nuclear import signal receptor activity"/>
    <property type="evidence" value="ECO:0007669"/>
    <property type="project" value="TreeGrafter"/>
</dbReference>
<evidence type="ECO:0000259" key="3">
    <source>
        <dbReference type="Pfam" id="PF21057"/>
    </source>
</evidence>
<gene>
    <name evidence="4" type="ORF">CPB84DRAFT_1731688</name>
</gene>
<dbReference type="InterPro" id="IPR031318">
    <property type="entry name" value="OPI10"/>
</dbReference>
<dbReference type="PANTHER" id="PTHR12925">
    <property type="entry name" value="HIKESHI FAMILY MEMBER"/>
    <property type="match status" value="1"/>
</dbReference>
<protein>
    <recommendedName>
        <fullName evidence="6">Hikeshi-like domain-containing protein</fullName>
    </recommendedName>
</protein>
<dbReference type="OrthoDB" id="10248398at2759"/>
<feature type="domain" description="Hikeshi-like C-terminal" evidence="3">
    <location>
        <begin position="143"/>
        <end position="198"/>
    </location>
</feature>
<evidence type="ECO:0008006" key="6">
    <source>
        <dbReference type="Google" id="ProtNLM"/>
    </source>
</evidence>
<dbReference type="InterPro" id="IPR008493">
    <property type="entry name" value="Hikeshi-like_N"/>
</dbReference>
<dbReference type="GO" id="GO:0006606">
    <property type="term" value="P:protein import into nucleus"/>
    <property type="evidence" value="ECO:0007669"/>
    <property type="project" value="TreeGrafter"/>
</dbReference>
<proteinExistence type="inferred from homology"/>
<evidence type="ECO:0000313" key="4">
    <source>
        <dbReference type="EMBL" id="KAF8895910.1"/>
    </source>
</evidence>
<dbReference type="GO" id="GO:0005829">
    <property type="term" value="C:cytosol"/>
    <property type="evidence" value="ECO:0007669"/>
    <property type="project" value="TreeGrafter"/>
</dbReference>
<evidence type="ECO:0000313" key="5">
    <source>
        <dbReference type="Proteomes" id="UP000724874"/>
    </source>
</evidence>
<reference evidence="4" key="1">
    <citation type="submission" date="2020-11" db="EMBL/GenBank/DDBJ databases">
        <authorList>
            <consortium name="DOE Joint Genome Institute"/>
            <person name="Ahrendt S."/>
            <person name="Riley R."/>
            <person name="Andreopoulos W."/>
            <person name="LaButti K."/>
            <person name="Pangilinan J."/>
            <person name="Ruiz-duenas F.J."/>
            <person name="Barrasa J.M."/>
            <person name="Sanchez-Garcia M."/>
            <person name="Camarero S."/>
            <person name="Miyauchi S."/>
            <person name="Serrano A."/>
            <person name="Linde D."/>
            <person name="Babiker R."/>
            <person name="Drula E."/>
            <person name="Ayuso-Fernandez I."/>
            <person name="Pacheco R."/>
            <person name="Padilla G."/>
            <person name="Ferreira P."/>
            <person name="Barriuso J."/>
            <person name="Kellner H."/>
            <person name="Castanera R."/>
            <person name="Alfaro M."/>
            <person name="Ramirez L."/>
            <person name="Pisabarro A.G."/>
            <person name="Kuo A."/>
            <person name="Tritt A."/>
            <person name="Lipzen A."/>
            <person name="He G."/>
            <person name="Yan M."/>
            <person name="Ng V."/>
            <person name="Cullen D."/>
            <person name="Martin F."/>
            <person name="Rosso M.-N."/>
            <person name="Henrissat B."/>
            <person name="Hibbett D."/>
            <person name="Martinez A.T."/>
            <person name="Grigoriev I.V."/>
        </authorList>
    </citation>
    <scope>NUCLEOTIDE SEQUENCE</scope>
    <source>
        <strain evidence="4">AH 44721</strain>
    </source>
</reference>
<accession>A0A9P5NKR9</accession>
<keyword evidence="5" id="KW-1185">Reference proteome</keyword>
<name>A0A9P5NKR9_GYMJU</name>